<organism evidence="7 8">
    <name type="scientific">Microbacterium hatanonis</name>
    <dbReference type="NCBI Taxonomy" id="404366"/>
    <lineage>
        <taxon>Bacteria</taxon>
        <taxon>Bacillati</taxon>
        <taxon>Actinomycetota</taxon>
        <taxon>Actinomycetes</taxon>
        <taxon>Micrococcales</taxon>
        <taxon>Microbacteriaceae</taxon>
        <taxon>Microbacterium</taxon>
    </lineage>
</organism>
<dbReference type="GO" id="GO:0016020">
    <property type="term" value="C:membrane"/>
    <property type="evidence" value="ECO:0007669"/>
    <property type="project" value="InterPro"/>
</dbReference>
<dbReference type="Pfam" id="PF03610">
    <property type="entry name" value="EIIA-man"/>
    <property type="match status" value="1"/>
</dbReference>
<evidence type="ECO:0000256" key="1">
    <source>
        <dbReference type="ARBA" id="ARBA00003681"/>
    </source>
</evidence>
<dbReference type="AlphaFoldDB" id="A0A5C8I358"/>
<dbReference type="InterPro" id="IPR004701">
    <property type="entry name" value="PTS_EIIA_man-typ"/>
</dbReference>
<keyword evidence="3" id="KW-0808">Transferase</keyword>
<feature type="domain" description="PTS EIIA type-4" evidence="5">
    <location>
        <begin position="1"/>
        <end position="130"/>
    </location>
</feature>
<dbReference type="NCBIfam" id="TIGR01003">
    <property type="entry name" value="PTS_HPr_family"/>
    <property type="match status" value="1"/>
</dbReference>
<evidence type="ECO:0000313" key="8">
    <source>
        <dbReference type="Proteomes" id="UP000321034"/>
    </source>
</evidence>
<gene>
    <name evidence="7" type="ORF">FVP77_03320</name>
</gene>
<dbReference type="OrthoDB" id="350754at2"/>
<evidence type="ECO:0000259" key="5">
    <source>
        <dbReference type="PROSITE" id="PS51096"/>
    </source>
</evidence>
<dbReference type="PRINTS" id="PR00107">
    <property type="entry name" value="PHOSPHOCPHPR"/>
</dbReference>
<feature type="domain" description="HPr" evidence="6">
    <location>
        <begin position="151"/>
        <end position="241"/>
    </location>
</feature>
<dbReference type="InterPro" id="IPR036662">
    <property type="entry name" value="PTS_EIIA_man-typ_sf"/>
</dbReference>
<dbReference type="CDD" id="cd00367">
    <property type="entry name" value="PTS-HPr_like"/>
    <property type="match status" value="1"/>
</dbReference>
<accession>A0A5C8I358</accession>
<comment type="function">
    <text evidence="1">General (non sugar-specific) component of the phosphoenolpyruvate-dependent sugar phosphotransferase system (sugar PTS). This major carbohydrate active-transport system catalyzes the phosphorylation of incoming sugar substrates concomitantly with their translocation across the cell membrane. The phosphoryl group from phosphoenolpyruvate (PEP) is transferred to the phosphoryl carrier protein HPr by enzyme I. Phospho-HPr then transfers it to the PTS EIIA domain.</text>
</comment>
<dbReference type="PANTHER" id="PTHR38594:SF1">
    <property type="entry name" value="PEP-DEPENDENT DIHYDROXYACETONE KINASE, PHOSPHORYL DONOR SUBUNIT DHAM"/>
    <property type="match status" value="1"/>
</dbReference>
<evidence type="ECO:0000259" key="6">
    <source>
        <dbReference type="PROSITE" id="PS51350"/>
    </source>
</evidence>
<dbReference type="PROSITE" id="PS51096">
    <property type="entry name" value="PTS_EIIA_TYPE_4"/>
    <property type="match status" value="1"/>
</dbReference>
<dbReference type="PANTHER" id="PTHR38594">
    <property type="entry name" value="PEP-DEPENDENT DIHYDROXYACETONE KINASE, PHOSPHORYL DONOR SUBUNIT DHAM"/>
    <property type="match status" value="1"/>
</dbReference>
<evidence type="ECO:0000256" key="2">
    <source>
        <dbReference type="ARBA" id="ARBA00020422"/>
    </source>
</evidence>
<dbReference type="GO" id="GO:0009401">
    <property type="term" value="P:phosphoenolpyruvate-dependent sugar phosphotransferase system"/>
    <property type="evidence" value="ECO:0007669"/>
    <property type="project" value="InterPro"/>
</dbReference>
<feature type="region of interest" description="Disordered" evidence="4">
    <location>
        <begin position="128"/>
        <end position="151"/>
    </location>
</feature>
<proteinExistence type="predicted"/>
<dbReference type="PROSITE" id="PS00369">
    <property type="entry name" value="PTS_HPR_HIS"/>
    <property type="match status" value="1"/>
</dbReference>
<dbReference type="PROSITE" id="PS51350">
    <property type="entry name" value="PTS_HPR_DOM"/>
    <property type="match status" value="1"/>
</dbReference>
<dbReference type="SUPFAM" id="SSF55594">
    <property type="entry name" value="HPr-like"/>
    <property type="match status" value="1"/>
</dbReference>
<evidence type="ECO:0000313" key="7">
    <source>
        <dbReference type="EMBL" id="TXK12520.1"/>
    </source>
</evidence>
<dbReference type="InterPro" id="IPR039643">
    <property type="entry name" value="DhaM"/>
</dbReference>
<dbReference type="SUPFAM" id="SSF53062">
    <property type="entry name" value="PTS system fructose IIA component-like"/>
    <property type="match status" value="1"/>
</dbReference>
<dbReference type="RefSeq" id="WP_147893242.1">
    <property type="nucleotide sequence ID" value="NZ_BAAANR010000001.1"/>
</dbReference>
<dbReference type="Gene3D" id="3.30.1340.10">
    <property type="entry name" value="HPr-like"/>
    <property type="match status" value="1"/>
</dbReference>
<dbReference type="InterPro" id="IPR035895">
    <property type="entry name" value="HPr-like_sf"/>
</dbReference>
<reference evidence="7 8" key="1">
    <citation type="submission" date="2019-08" db="EMBL/GenBank/DDBJ databases">
        <authorList>
            <person name="Dong K."/>
        </authorList>
    </citation>
    <scope>NUCLEOTIDE SEQUENCE [LARGE SCALE GENOMIC DNA]</scope>
    <source>
        <strain evidence="7 8">JCM14558</strain>
    </source>
</reference>
<dbReference type="Gene3D" id="3.40.50.510">
    <property type="entry name" value="Phosphotransferase system, mannose-type IIA component"/>
    <property type="match status" value="1"/>
</dbReference>
<sequence length="241" mass="23967">MIGIVVVSHSDALARAAVELALQMGGDAPPAIEIAAGVEGGFGTDAVAIAAAIDRAAGEDGVLVVMDLGSAILSAEMATEFASSTARVVLSPAPFVEGLIAAVVLAAAGADLDTVAAEARGALSAKLDQLGSPEPATARESAEAPTGAASESHFDAVIDNPSGLHARPAALFVKAASRHDAVVQLADLDRGGAPVPGRSLIALMALGVRPGTRIRVSASGPEARAALDELRALVEDGFGER</sequence>
<dbReference type="InterPro" id="IPR001020">
    <property type="entry name" value="PTS_HPr_His_P_site"/>
</dbReference>
<dbReference type="Pfam" id="PF00381">
    <property type="entry name" value="PTS-HPr"/>
    <property type="match status" value="1"/>
</dbReference>
<keyword evidence="8" id="KW-1185">Reference proteome</keyword>
<evidence type="ECO:0000256" key="4">
    <source>
        <dbReference type="SAM" id="MobiDB-lite"/>
    </source>
</evidence>
<dbReference type="GO" id="GO:0019563">
    <property type="term" value="P:glycerol catabolic process"/>
    <property type="evidence" value="ECO:0007669"/>
    <property type="project" value="InterPro"/>
</dbReference>
<comment type="caution">
    <text evidence="7">The sequence shown here is derived from an EMBL/GenBank/DDBJ whole genome shotgun (WGS) entry which is preliminary data.</text>
</comment>
<dbReference type="Proteomes" id="UP000321034">
    <property type="component" value="Unassembled WGS sequence"/>
</dbReference>
<evidence type="ECO:0000256" key="3">
    <source>
        <dbReference type="ARBA" id="ARBA00022679"/>
    </source>
</evidence>
<dbReference type="InterPro" id="IPR000032">
    <property type="entry name" value="HPr-like"/>
</dbReference>
<name>A0A5C8I358_9MICO</name>
<dbReference type="GO" id="GO:0047324">
    <property type="term" value="F:phosphoenolpyruvate-glycerone phosphotransferase activity"/>
    <property type="evidence" value="ECO:0007669"/>
    <property type="project" value="InterPro"/>
</dbReference>
<dbReference type="EMBL" id="VRSV01000001">
    <property type="protein sequence ID" value="TXK12520.1"/>
    <property type="molecule type" value="Genomic_DNA"/>
</dbReference>
<protein>
    <recommendedName>
        <fullName evidence="2">Phosphocarrier protein HPr</fullName>
    </recommendedName>
</protein>